<dbReference type="InParanoid" id="A0A200QXY6"/>
<organism evidence="1 2">
    <name type="scientific">Macleaya cordata</name>
    <name type="common">Five-seeded plume-poppy</name>
    <name type="synonym">Bocconia cordata</name>
    <dbReference type="NCBI Taxonomy" id="56857"/>
    <lineage>
        <taxon>Eukaryota</taxon>
        <taxon>Viridiplantae</taxon>
        <taxon>Streptophyta</taxon>
        <taxon>Embryophyta</taxon>
        <taxon>Tracheophyta</taxon>
        <taxon>Spermatophyta</taxon>
        <taxon>Magnoliopsida</taxon>
        <taxon>Ranunculales</taxon>
        <taxon>Papaveraceae</taxon>
        <taxon>Papaveroideae</taxon>
        <taxon>Macleaya</taxon>
    </lineage>
</organism>
<dbReference type="EMBL" id="MVGT01000794">
    <property type="protein sequence ID" value="OVA15328.1"/>
    <property type="molecule type" value="Genomic_DNA"/>
</dbReference>
<keyword evidence="2" id="KW-1185">Reference proteome</keyword>
<dbReference type="OrthoDB" id="1931794at2759"/>
<protein>
    <submittedName>
        <fullName evidence="1">Uncharacterized protein</fullName>
    </submittedName>
</protein>
<dbReference type="PANTHER" id="PTHR48258:SF8">
    <property type="entry name" value="DUF4216 DOMAIN-CONTAINING PROTEIN"/>
    <property type="match status" value="1"/>
</dbReference>
<reference evidence="1 2" key="1">
    <citation type="journal article" date="2017" name="Mol. Plant">
        <title>The Genome of Medicinal Plant Macleaya cordata Provides New Insights into Benzylisoquinoline Alkaloids Metabolism.</title>
        <authorList>
            <person name="Liu X."/>
            <person name="Liu Y."/>
            <person name="Huang P."/>
            <person name="Ma Y."/>
            <person name="Qing Z."/>
            <person name="Tang Q."/>
            <person name="Cao H."/>
            <person name="Cheng P."/>
            <person name="Zheng Y."/>
            <person name="Yuan Z."/>
            <person name="Zhou Y."/>
            <person name="Liu J."/>
            <person name="Tang Z."/>
            <person name="Zhuo Y."/>
            <person name="Zhang Y."/>
            <person name="Yu L."/>
            <person name="Huang J."/>
            <person name="Yang P."/>
            <person name="Peng Q."/>
            <person name="Zhang J."/>
            <person name="Jiang W."/>
            <person name="Zhang Z."/>
            <person name="Lin K."/>
            <person name="Ro D.K."/>
            <person name="Chen X."/>
            <person name="Xiong X."/>
            <person name="Shang Y."/>
            <person name="Huang S."/>
            <person name="Zeng J."/>
        </authorList>
    </citation>
    <scope>NUCLEOTIDE SEQUENCE [LARGE SCALE GENOMIC DNA]</scope>
    <source>
        <strain evidence="2">cv. BLH2017</strain>
        <tissue evidence="1">Root</tissue>
    </source>
</reference>
<accession>A0A200QXY6</accession>
<evidence type="ECO:0000313" key="1">
    <source>
        <dbReference type="EMBL" id="OVA15328.1"/>
    </source>
</evidence>
<proteinExistence type="predicted"/>
<name>A0A200QXY6_MACCD</name>
<sequence>MEYMPNSNSGSHKHTHEPFLDEDDELADESPLDNGKDVQLTQIQYQQARKGSTTNDIPQSFIPWLCEELEKAGEANTTLWRLANGPQFTTTRYTKYRMNGFVFSSNSKDDCLVTQDSGVSMRAITTFKASGKDKNPKEAMKTYYGVIRDIIELNYIDFKQTVSYCDWVRVENKTNGCKVDPYWNLEMNLLKL</sequence>
<dbReference type="Proteomes" id="UP000195402">
    <property type="component" value="Unassembled WGS sequence"/>
</dbReference>
<comment type="caution">
    <text evidence="1">The sequence shown here is derived from an EMBL/GenBank/DDBJ whole genome shotgun (WGS) entry which is preliminary data.</text>
</comment>
<gene>
    <name evidence="1" type="ORF">BVC80_8491g2</name>
</gene>
<evidence type="ECO:0000313" key="2">
    <source>
        <dbReference type="Proteomes" id="UP000195402"/>
    </source>
</evidence>
<dbReference type="AlphaFoldDB" id="A0A200QXY6"/>
<dbReference type="PANTHER" id="PTHR48258">
    <property type="entry name" value="DUF4218 DOMAIN-CONTAINING PROTEIN-RELATED"/>
    <property type="match status" value="1"/>
</dbReference>